<dbReference type="GO" id="GO:0052689">
    <property type="term" value="F:carboxylic ester hydrolase activity"/>
    <property type="evidence" value="ECO:0007669"/>
    <property type="project" value="UniProtKB-KW"/>
</dbReference>
<dbReference type="SUPFAM" id="SSF53474">
    <property type="entry name" value="alpha/beta-Hydrolases"/>
    <property type="match status" value="1"/>
</dbReference>
<keyword evidence="2" id="KW-0719">Serine esterase</keyword>
<evidence type="ECO:0000256" key="3">
    <source>
        <dbReference type="ARBA" id="ARBA00022801"/>
    </source>
</evidence>
<evidence type="ECO:0000256" key="1">
    <source>
        <dbReference type="ARBA" id="ARBA00005964"/>
    </source>
</evidence>
<dbReference type="PROSITE" id="PS00122">
    <property type="entry name" value="CARBOXYLESTERASE_B_1"/>
    <property type="match status" value="1"/>
</dbReference>
<comment type="caution">
    <text evidence="6">The sequence shown here is derived from an EMBL/GenBank/DDBJ whole genome shotgun (WGS) entry which is preliminary data.</text>
</comment>
<accession>A0AAD4MV60</accession>
<comment type="similarity">
    <text evidence="1 4">Belongs to the type-B carboxylesterase/lipase family.</text>
</comment>
<dbReference type="InterPro" id="IPR019826">
    <property type="entry name" value="Carboxylesterase_B_AS"/>
</dbReference>
<protein>
    <recommendedName>
        <fullName evidence="4">Carboxylic ester hydrolase</fullName>
        <ecNumber evidence="4">3.1.1.-</ecNumber>
    </recommendedName>
</protein>
<dbReference type="EC" id="3.1.1.-" evidence="4"/>
<dbReference type="AlphaFoldDB" id="A0AAD4MV60"/>
<dbReference type="Gene3D" id="3.40.50.1820">
    <property type="entry name" value="alpha/beta hydrolase"/>
    <property type="match status" value="1"/>
</dbReference>
<keyword evidence="7" id="KW-1185">Reference proteome</keyword>
<dbReference type="EMBL" id="JAKKPZ010000037">
    <property type="protein sequence ID" value="KAI1708092.1"/>
    <property type="molecule type" value="Genomic_DNA"/>
</dbReference>
<sequence>MENHTLSDIVETQFGKVQGFTVTNDNGFQTNVFLGIPFAQPPVGELRFEKPKPPLPWKGVLLANKFADMCISPEFSDMANSPEIPISMKELFGRNFSEDCLYLNIYAPCQKVNEKYPVMFIIHGGAYACGGARMYRDYGDITNHFVSKGIVTVIIQYRLAVYGFASLGKESSLKGNLGLWDQTAALQFVHENVHNFGGDPNRITLYGCSAGSGSISALSISPHSRDLFSQAIQMSGSMYAEWSSSDRVVTVTNELVNLLGCDAKNENDAKRCLKNATEEEIKSGIAKVTKGKNLSFVKFGPLIDGDFFPNDLDELIKEAPKKPTYMGTTEEESMMWTVMKTYGIDESLYVPQEKQANYNKEDFVRAVKDLVTTEERFGSKAAEVCDKVVDFYINYNASEVEKNNIFYLRRYTQLISDIQFNVPIVREGFIKAACEWPVYLYNYAHLHKIDGSSTPFDAVPHFSDHVFIFRGENWYFPMKFDEKDEAVSDFMISSIASFIKTGNPSANDICWHHTTTERLEYVLVKYKPEIRKDFFKDRLNFWNVIAEEYGFDAIRGRKLKVE</sequence>
<dbReference type="PANTHER" id="PTHR44590:SF3">
    <property type="entry name" value="CARBOXYLESTERASE TYPE B DOMAIN-CONTAINING PROTEIN"/>
    <property type="match status" value="1"/>
</dbReference>
<proteinExistence type="inferred from homology"/>
<evidence type="ECO:0000256" key="4">
    <source>
        <dbReference type="RuleBase" id="RU361235"/>
    </source>
</evidence>
<evidence type="ECO:0000259" key="5">
    <source>
        <dbReference type="Pfam" id="PF00135"/>
    </source>
</evidence>
<dbReference type="PANTHER" id="PTHR44590">
    <property type="entry name" value="CARBOXYLIC ESTER HYDROLASE-RELATED"/>
    <property type="match status" value="1"/>
</dbReference>
<feature type="domain" description="Carboxylesterase type B" evidence="5">
    <location>
        <begin position="8"/>
        <end position="542"/>
    </location>
</feature>
<dbReference type="InterPro" id="IPR019819">
    <property type="entry name" value="Carboxylesterase_B_CS"/>
</dbReference>
<evidence type="ECO:0000313" key="6">
    <source>
        <dbReference type="EMBL" id="KAI1708092.1"/>
    </source>
</evidence>
<reference evidence="6" key="1">
    <citation type="submission" date="2022-01" db="EMBL/GenBank/DDBJ databases">
        <title>Genome Sequence Resource for Two Populations of Ditylenchus destructor, the Migratory Endoparasitic Phytonematode.</title>
        <authorList>
            <person name="Zhang H."/>
            <person name="Lin R."/>
            <person name="Xie B."/>
        </authorList>
    </citation>
    <scope>NUCLEOTIDE SEQUENCE</scope>
    <source>
        <strain evidence="6">BazhouSP</strain>
    </source>
</reference>
<evidence type="ECO:0000313" key="7">
    <source>
        <dbReference type="Proteomes" id="UP001201812"/>
    </source>
</evidence>
<dbReference type="Proteomes" id="UP001201812">
    <property type="component" value="Unassembled WGS sequence"/>
</dbReference>
<dbReference type="InterPro" id="IPR002018">
    <property type="entry name" value="CarbesteraseB"/>
</dbReference>
<dbReference type="Pfam" id="PF00135">
    <property type="entry name" value="COesterase"/>
    <property type="match status" value="1"/>
</dbReference>
<gene>
    <name evidence="6" type="ORF">DdX_12039</name>
</gene>
<organism evidence="6 7">
    <name type="scientific">Ditylenchus destructor</name>
    <dbReference type="NCBI Taxonomy" id="166010"/>
    <lineage>
        <taxon>Eukaryota</taxon>
        <taxon>Metazoa</taxon>
        <taxon>Ecdysozoa</taxon>
        <taxon>Nematoda</taxon>
        <taxon>Chromadorea</taxon>
        <taxon>Rhabditida</taxon>
        <taxon>Tylenchina</taxon>
        <taxon>Tylenchomorpha</taxon>
        <taxon>Sphaerularioidea</taxon>
        <taxon>Anguinidae</taxon>
        <taxon>Anguininae</taxon>
        <taxon>Ditylenchus</taxon>
    </lineage>
</organism>
<dbReference type="PROSITE" id="PS00941">
    <property type="entry name" value="CARBOXYLESTERASE_B_2"/>
    <property type="match status" value="1"/>
</dbReference>
<name>A0AAD4MV60_9BILA</name>
<evidence type="ECO:0000256" key="2">
    <source>
        <dbReference type="ARBA" id="ARBA00022487"/>
    </source>
</evidence>
<dbReference type="InterPro" id="IPR029058">
    <property type="entry name" value="AB_hydrolase_fold"/>
</dbReference>
<keyword evidence="3 4" id="KW-0378">Hydrolase</keyword>